<gene>
    <name evidence="3" type="ORF">BDV36DRAFT_290524</name>
</gene>
<dbReference type="Pfam" id="PF08530">
    <property type="entry name" value="PepX_C"/>
    <property type="match status" value="1"/>
</dbReference>
<name>A0ABQ6X249_9EURO</name>
<evidence type="ECO:0000313" key="4">
    <source>
        <dbReference type="Proteomes" id="UP000325395"/>
    </source>
</evidence>
<feature type="domain" description="Xaa-Pro dipeptidyl-peptidase C-terminal" evidence="2">
    <location>
        <begin position="55"/>
        <end position="116"/>
    </location>
</feature>
<protein>
    <recommendedName>
        <fullName evidence="2">Xaa-Pro dipeptidyl-peptidase C-terminal domain-containing protein</fullName>
    </recommendedName>
</protein>
<dbReference type="EMBL" id="ML735689">
    <property type="protein sequence ID" value="KAE8423389.1"/>
    <property type="molecule type" value="Genomic_DNA"/>
</dbReference>
<accession>A0ABQ6X249</accession>
<dbReference type="InterPro" id="IPR013736">
    <property type="entry name" value="Xaa-Pro_dipept_C"/>
</dbReference>
<proteinExistence type="predicted"/>
<feature type="region of interest" description="Disordered" evidence="1">
    <location>
        <begin position="105"/>
        <end position="132"/>
    </location>
</feature>
<evidence type="ECO:0000256" key="1">
    <source>
        <dbReference type="SAM" id="MobiDB-lite"/>
    </source>
</evidence>
<dbReference type="Proteomes" id="UP000325395">
    <property type="component" value="Unassembled WGS sequence"/>
</dbReference>
<sequence length="132" mass="15324">MSLHIKGALEGYRRISSKEKWLRIDDTQEWNDEYNPLWEEDALQFLDYYLKDINNGWNLTPRVRAAMTDAGGSNRRGSYNEWPIEHTEYVKLYLDAKRHTLSTNASSFETKAEYNGSTGNTTSSQRSPKTHS</sequence>
<dbReference type="InterPro" id="IPR029058">
    <property type="entry name" value="AB_hydrolase_fold"/>
</dbReference>
<dbReference type="Gene3D" id="3.40.50.1820">
    <property type="entry name" value="alpha/beta hydrolase"/>
    <property type="match status" value="1"/>
</dbReference>
<evidence type="ECO:0000313" key="3">
    <source>
        <dbReference type="EMBL" id="KAE8423389.1"/>
    </source>
</evidence>
<dbReference type="SUPFAM" id="SSF53474">
    <property type="entry name" value="alpha/beta-Hydrolases"/>
    <property type="match status" value="1"/>
</dbReference>
<keyword evidence="4" id="KW-1185">Reference proteome</keyword>
<organism evidence="3 4">
    <name type="scientific">Aspergillus pseudocaelatus</name>
    <dbReference type="NCBI Taxonomy" id="1825620"/>
    <lineage>
        <taxon>Eukaryota</taxon>
        <taxon>Fungi</taxon>
        <taxon>Dikarya</taxon>
        <taxon>Ascomycota</taxon>
        <taxon>Pezizomycotina</taxon>
        <taxon>Eurotiomycetes</taxon>
        <taxon>Eurotiomycetidae</taxon>
        <taxon>Eurotiales</taxon>
        <taxon>Aspergillaceae</taxon>
        <taxon>Aspergillus</taxon>
        <taxon>Aspergillus subgen. Circumdati</taxon>
    </lineage>
</organism>
<evidence type="ECO:0000259" key="2">
    <source>
        <dbReference type="Pfam" id="PF08530"/>
    </source>
</evidence>
<reference evidence="3 4" key="1">
    <citation type="submission" date="2019-04" db="EMBL/GenBank/DDBJ databases">
        <authorList>
            <consortium name="DOE Joint Genome Institute"/>
            <person name="Mondo S."/>
            <person name="Kjaerbolling I."/>
            <person name="Vesth T."/>
            <person name="Frisvad J.C."/>
            <person name="Nybo J.L."/>
            <person name="Theobald S."/>
            <person name="Kildgaard S."/>
            <person name="Isbrandt T."/>
            <person name="Kuo A."/>
            <person name="Sato A."/>
            <person name="Lyhne E.K."/>
            <person name="Kogle M.E."/>
            <person name="Wiebenga A."/>
            <person name="Kun R.S."/>
            <person name="Lubbers R.J."/>
            <person name="Makela M.R."/>
            <person name="Barry K."/>
            <person name="Chovatia M."/>
            <person name="Clum A."/>
            <person name="Daum C."/>
            <person name="Haridas S."/>
            <person name="He G."/>
            <person name="LaButti K."/>
            <person name="Lipzen A."/>
            <person name="Riley R."/>
            <person name="Salamov A."/>
            <person name="Simmons B.A."/>
            <person name="Magnuson J.K."/>
            <person name="Henrissat B."/>
            <person name="Mortensen U.H."/>
            <person name="Larsen T.O."/>
            <person name="Devries R.P."/>
            <person name="Grigoriev I.V."/>
            <person name="Machida M."/>
            <person name="Baker S.E."/>
            <person name="Andersen M.R."/>
            <person name="Cantor M.N."/>
            <person name="Hua S.X."/>
        </authorList>
    </citation>
    <scope>NUCLEOTIDE SEQUENCE [LARGE SCALE GENOMIC DNA]</scope>
    <source>
        <strain evidence="3 4">CBS 117616</strain>
    </source>
</reference>